<keyword evidence="1" id="KW-0805">Transcription regulation</keyword>
<dbReference type="InterPro" id="IPR036390">
    <property type="entry name" value="WH_DNA-bd_sf"/>
</dbReference>
<name>A0A6J7ITE0_9ZZZZ</name>
<dbReference type="InterPro" id="IPR011711">
    <property type="entry name" value="GntR_C"/>
</dbReference>
<dbReference type="InterPro" id="IPR036388">
    <property type="entry name" value="WH-like_DNA-bd_sf"/>
</dbReference>
<keyword evidence="2" id="KW-0238">DNA-binding</keyword>
<dbReference type="PANTHER" id="PTHR43537:SF51">
    <property type="entry name" value="HTH-TYPE TRANSCRIPTIONAL REGULATOR LGOR-RELATED"/>
    <property type="match status" value="1"/>
</dbReference>
<dbReference type="SMART" id="SM00345">
    <property type="entry name" value="HTH_GNTR"/>
    <property type="match status" value="1"/>
</dbReference>
<reference evidence="5" key="1">
    <citation type="submission" date="2020-05" db="EMBL/GenBank/DDBJ databases">
        <authorList>
            <person name="Chiriac C."/>
            <person name="Salcher M."/>
            <person name="Ghai R."/>
            <person name="Kavagutti S V."/>
        </authorList>
    </citation>
    <scope>NUCLEOTIDE SEQUENCE</scope>
</reference>
<dbReference type="Pfam" id="PF00392">
    <property type="entry name" value="GntR"/>
    <property type="match status" value="1"/>
</dbReference>
<evidence type="ECO:0000259" key="4">
    <source>
        <dbReference type="PROSITE" id="PS50949"/>
    </source>
</evidence>
<protein>
    <submittedName>
        <fullName evidence="5">Unannotated protein</fullName>
    </submittedName>
</protein>
<dbReference type="InterPro" id="IPR000524">
    <property type="entry name" value="Tscrpt_reg_HTH_GntR"/>
</dbReference>
<evidence type="ECO:0000256" key="3">
    <source>
        <dbReference type="ARBA" id="ARBA00023163"/>
    </source>
</evidence>
<dbReference type="PANTHER" id="PTHR43537">
    <property type="entry name" value="TRANSCRIPTIONAL REGULATOR, GNTR FAMILY"/>
    <property type="match status" value="1"/>
</dbReference>
<dbReference type="SUPFAM" id="SSF48008">
    <property type="entry name" value="GntR ligand-binding domain-like"/>
    <property type="match status" value="1"/>
</dbReference>
<dbReference type="EMBL" id="CAFBND010000017">
    <property type="protein sequence ID" value="CAB4934051.1"/>
    <property type="molecule type" value="Genomic_DNA"/>
</dbReference>
<dbReference type="GO" id="GO:0003700">
    <property type="term" value="F:DNA-binding transcription factor activity"/>
    <property type="evidence" value="ECO:0007669"/>
    <property type="project" value="InterPro"/>
</dbReference>
<evidence type="ECO:0000313" key="5">
    <source>
        <dbReference type="EMBL" id="CAB4934051.1"/>
    </source>
</evidence>
<proteinExistence type="predicted"/>
<sequence>MSELNGGPIVDERTPVRALRRPRRPKIAMAVAQQIVEEISRNQSPPGTKLLGEKDMLTLYGVGRGTLREALRFLEMNGVLTVKPGPGGGPVVAEPDAHDLAGTLGLFLELNGTSFGAILEVRVVLEPAIAGMAAKSASKEVVAQIRASVDRMEANLEDLDVFLEENERFHHHVGEGSANPVFMLLIGSLDRITDGSRLGISFPIERRRAVLKAHRDIANAIEKSDVEAATASMAKHVGAFRRYTLENYPGAIDALLRWGDIAP</sequence>
<dbReference type="Pfam" id="PF07729">
    <property type="entry name" value="FCD"/>
    <property type="match status" value="1"/>
</dbReference>
<keyword evidence="3" id="KW-0804">Transcription</keyword>
<gene>
    <name evidence="5" type="ORF">UFOPK3752_00617</name>
</gene>
<organism evidence="5">
    <name type="scientific">freshwater metagenome</name>
    <dbReference type="NCBI Taxonomy" id="449393"/>
    <lineage>
        <taxon>unclassified sequences</taxon>
        <taxon>metagenomes</taxon>
        <taxon>ecological metagenomes</taxon>
    </lineage>
</organism>
<evidence type="ECO:0000256" key="2">
    <source>
        <dbReference type="ARBA" id="ARBA00023125"/>
    </source>
</evidence>
<dbReference type="Gene3D" id="1.10.10.10">
    <property type="entry name" value="Winged helix-like DNA-binding domain superfamily/Winged helix DNA-binding domain"/>
    <property type="match status" value="1"/>
</dbReference>
<dbReference type="GO" id="GO:0003677">
    <property type="term" value="F:DNA binding"/>
    <property type="evidence" value="ECO:0007669"/>
    <property type="project" value="UniProtKB-KW"/>
</dbReference>
<accession>A0A6J7ITE0</accession>
<dbReference type="SUPFAM" id="SSF46785">
    <property type="entry name" value="Winged helix' DNA-binding domain"/>
    <property type="match status" value="1"/>
</dbReference>
<dbReference type="SMART" id="SM00895">
    <property type="entry name" value="FCD"/>
    <property type="match status" value="1"/>
</dbReference>
<dbReference type="PROSITE" id="PS50949">
    <property type="entry name" value="HTH_GNTR"/>
    <property type="match status" value="1"/>
</dbReference>
<feature type="domain" description="HTH gntR-type" evidence="4">
    <location>
        <begin position="25"/>
        <end position="95"/>
    </location>
</feature>
<dbReference type="InterPro" id="IPR008920">
    <property type="entry name" value="TF_FadR/GntR_C"/>
</dbReference>
<evidence type="ECO:0000256" key="1">
    <source>
        <dbReference type="ARBA" id="ARBA00023015"/>
    </source>
</evidence>
<dbReference type="AlphaFoldDB" id="A0A6J7ITE0"/>
<dbReference type="Gene3D" id="1.20.120.530">
    <property type="entry name" value="GntR ligand-binding domain-like"/>
    <property type="match status" value="1"/>
</dbReference>